<evidence type="ECO:0000313" key="2">
    <source>
        <dbReference type="Proteomes" id="UP001428341"/>
    </source>
</evidence>
<accession>A0AAP0N3Y5</accession>
<dbReference type="Proteomes" id="UP001428341">
    <property type="component" value="Unassembled WGS sequence"/>
</dbReference>
<dbReference type="EMBL" id="JBCGBO010000001">
    <property type="protein sequence ID" value="KAK9229179.1"/>
    <property type="molecule type" value="Genomic_DNA"/>
</dbReference>
<reference evidence="1 2" key="1">
    <citation type="submission" date="2024-05" db="EMBL/GenBank/DDBJ databases">
        <title>Haplotype-resolved chromosome-level genome assembly of Huyou (Citrus changshanensis).</title>
        <authorList>
            <person name="Miao C."/>
            <person name="Chen W."/>
            <person name="Wu Y."/>
            <person name="Wang L."/>
            <person name="Zhao S."/>
            <person name="Grierson D."/>
            <person name="Xu C."/>
            <person name="Chen K."/>
        </authorList>
    </citation>
    <scope>NUCLEOTIDE SEQUENCE [LARGE SCALE GENOMIC DNA]</scope>
    <source>
        <strain evidence="1">01-14</strain>
        <tissue evidence="1">Leaf</tissue>
    </source>
</reference>
<proteinExistence type="predicted"/>
<keyword evidence="2" id="KW-1185">Reference proteome</keyword>
<dbReference type="AlphaFoldDB" id="A0AAP0N3Y5"/>
<gene>
    <name evidence="1" type="ORF">WN944_022138</name>
</gene>
<organism evidence="1 2">
    <name type="scientific">Citrus x changshan-huyou</name>
    <dbReference type="NCBI Taxonomy" id="2935761"/>
    <lineage>
        <taxon>Eukaryota</taxon>
        <taxon>Viridiplantae</taxon>
        <taxon>Streptophyta</taxon>
        <taxon>Embryophyta</taxon>
        <taxon>Tracheophyta</taxon>
        <taxon>Spermatophyta</taxon>
        <taxon>Magnoliopsida</taxon>
        <taxon>eudicotyledons</taxon>
        <taxon>Gunneridae</taxon>
        <taxon>Pentapetalae</taxon>
        <taxon>rosids</taxon>
        <taxon>malvids</taxon>
        <taxon>Sapindales</taxon>
        <taxon>Rutaceae</taxon>
        <taxon>Aurantioideae</taxon>
        <taxon>Citrus</taxon>
    </lineage>
</organism>
<protein>
    <submittedName>
        <fullName evidence="1">Uncharacterized protein</fullName>
    </submittedName>
</protein>
<evidence type="ECO:0000313" key="1">
    <source>
        <dbReference type="EMBL" id="KAK9229179.1"/>
    </source>
</evidence>
<name>A0AAP0N3Y5_9ROSI</name>
<comment type="caution">
    <text evidence="1">The sequence shown here is derived from an EMBL/GenBank/DDBJ whole genome shotgun (WGS) entry which is preliminary data.</text>
</comment>
<sequence length="148" mass="16046">MEEFSRLRDQWATHVAKLITAYNYEGFLLGSPQHLAKMTATRSVRFFTRGQDLKECIVDCLKTCNSPNGAVHFCKLGCASSLCANLSTQEKVQSCADSSSFEGGFIEETNPCTSSIVRSQHSASNTVGAATSSTITKLIAATKKKRLA</sequence>